<reference evidence="6 7" key="1">
    <citation type="submission" date="2019-04" db="EMBL/GenBank/DDBJ databases">
        <title>Crypto-aerobic microbial life in anoxic (sulfidic) marine sediments.</title>
        <authorList>
            <person name="Bhattacharya S."/>
            <person name="Roy C."/>
            <person name="Mondal N."/>
            <person name="Sarkar J."/>
            <person name="Mandal S."/>
            <person name="Rameez M.J."/>
            <person name="Ghosh W."/>
        </authorList>
    </citation>
    <scope>NUCLEOTIDE SEQUENCE [LARGE SCALE GENOMIC DNA]</scope>
    <source>
        <strain evidence="6 7">SBBC</strain>
    </source>
</reference>
<dbReference type="AlphaFoldDB" id="A0A4U0Z4C2"/>
<dbReference type="FunFam" id="1.10.10.10:FF:000001">
    <property type="entry name" value="LysR family transcriptional regulator"/>
    <property type="match status" value="1"/>
</dbReference>
<dbReference type="SUPFAM" id="SSF53850">
    <property type="entry name" value="Periplasmic binding protein-like II"/>
    <property type="match status" value="1"/>
</dbReference>
<dbReference type="GO" id="GO:0003700">
    <property type="term" value="F:DNA-binding transcription factor activity"/>
    <property type="evidence" value="ECO:0007669"/>
    <property type="project" value="InterPro"/>
</dbReference>
<dbReference type="Pfam" id="PF03466">
    <property type="entry name" value="LysR_substrate"/>
    <property type="match status" value="1"/>
</dbReference>
<evidence type="ECO:0000256" key="2">
    <source>
        <dbReference type="ARBA" id="ARBA00023015"/>
    </source>
</evidence>
<dbReference type="Pfam" id="PF00126">
    <property type="entry name" value="HTH_1"/>
    <property type="match status" value="1"/>
</dbReference>
<dbReference type="GO" id="GO:0006351">
    <property type="term" value="P:DNA-templated transcription"/>
    <property type="evidence" value="ECO:0007669"/>
    <property type="project" value="TreeGrafter"/>
</dbReference>
<keyword evidence="3" id="KW-0238">DNA-binding</keyword>
<keyword evidence="2" id="KW-0805">Transcription regulation</keyword>
<dbReference type="Gene3D" id="3.40.190.290">
    <property type="match status" value="1"/>
</dbReference>
<dbReference type="Proteomes" id="UP000306340">
    <property type="component" value="Unassembled WGS sequence"/>
</dbReference>
<gene>
    <name evidence="6" type="ORF">FAZ78_12065</name>
</gene>
<dbReference type="GO" id="GO:0043565">
    <property type="term" value="F:sequence-specific DNA binding"/>
    <property type="evidence" value="ECO:0007669"/>
    <property type="project" value="TreeGrafter"/>
</dbReference>
<dbReference type="EMBL" id="SWAU01000104">
    <property type="protein sequence ID" value="TKA96323.1"/>
    <property type="molecule type" value="Genomic_DNA"/>
</dbReference>
<dbReference type="RefSeq" id="WP_136792741.1">
    <property type="nucleotide sequence ID" value="NZ_SWAU01000104.1"/>
</dbReference>
<comment type="similarity">
    <text evidence="1">Belongs to the LysR transcriptional regulatory family.</text>
</comment>
<evidence type="ECO:0000313" key="6">
    <source>
        <dbReference type="EMBL" id="TKA96323.1"/>
    </source>
</evidence>
<feature type="domain" description="HTH lysR-type" evidence="5">
    <location>
        <begin position="1"/>
        <end position="60"/>
    </location>
</feature>
<evidence type="ECO:0000256" key="1">
    <source>
        <dbReference type="ARBA" id="ARBA00009437"/>
    </source>
</evidence>
<comment type="caution">
    <text evidence="6">The sequence shown here is derived from an EMBL/GenBank/DDBJ whole genome shotgun (WGS) entry which is preliminary data.</text>
</comment>
<dbReference type="PANTHER" id="PTHR30537">
    <property type="entry name" value="HTH-TYPE TRANSCRIPTIONAL REGULATOR"/>
    <property type="match status" value="1"/>
</dbReference>
<dbReference type="InterPro" id="IPR036388">
    <property type="entry name" value="WH-like_DNA-bd_sf"/>
</dbReference>
<sequence>MDNRAGEMQAFLRVVETGSFSEAARQMRMTPSSLSKLIGRIETRLNARLLERSTRRLSLTAEGWVYYERSRTLLAGIEDLERELSEGAVSVGGTLRVTASVGFGIVAVEPLLPAFWAAYPDILIDLSLSDEIVDLYLDRTDVAFRVGALANSSLTALKLGTAPRRIVASPAYLALHGTPESGADLARHRCLGFNFRRSAPVWPLFEGSRIVDHGVTGPLLANNGETVRRMALAGMGLARIGEFHIREDLRSGALVEVLAEAVQADTEDVHALFFGGERLPHRVRAFLDFMAPRLRAFLAEAA</sequence>
<dbReference type="Gene3D" id="1.10.10.10">
    <property type="entry name" value="Winged helix-like DNA-binding domain superfamily/Winged helix DNA-binding domain"/>
    <property type="match status" value="1"/>
</dbReference>
<dbReference type="InterPro" id="IPR000847">
    <property type="entry name" value="LysR_HTH_N"/>
</dbReference>
<dbReference type="InterPro" id="IPR058163">
    <property type="entry name" value="LysR-type_TF_proteobact-type"/>
</dbReference>
<evidence type="ECO:0000256" key="3">
    <source>
        <dbReference type="ARBA" id="ARBA00023125"/>
    </source>
</evidence>
<name>A0A4U0Z4C2_9RHOB</name>
<dbReference type="SUPFAM" id="SSF46785">
    <property type="entry name" value="Winged helix' DNA-binding domain"/>
    <property type="match status" value="1"/>
</dbReference>
<dbReference type="InterPro" id="IPR036390">
    <property type="entry name" value="WH_DNA-bd_sf"/>
</dbReference>
<dbReference type="PROSITE" id="PS50931">
    <property type="entry name" value="HTH_LYSR"/>
    <property type="match status" value="1"/>
</dbReference>
<protein>
    <submittedName>
        <fullName evidence="6">LysR family transcriptional regulator</fullName>
    </submittedName>
</protein>
<evidence type="ECO:0000259" key="5">
    <source>
        <dbReference type="PROSITE" id="PS50931"/>
    </source>
</evidence>
<proteinExistence type="inferred from homology"/>
<accession>A0A4U0Z4C2</accession>
<evidence type="ECO:0000313" key="7">
    <source>
        <dbReference type="Proteomes" id="UP000306340"/>
    </source>
</evidence>
<keyword evidence="4" id="KW-0804">Transcription</keyword>
<dbReference type="PANTHER" id="PTHR30537:SF71">
    <property type="entry name" value="TRANSCRIPTIONAL REGULATORY PROTEIN"/>
    <property type="match status" value="1"/>
</dbReference>
<evidence type="ECO:0000256" key="4">
    <source>
        <dbReference type="ARBA" id="ARBA00023163"/>
    </source>
</evidence>
<organism evidence="6 7">
    <name type="scientific">Cereibacter changlensis</name>
    <dbReference type="NCBI Taxonomy" id="402884"/>
    <lineage>
        <taxon>Bacteria</taxon>
        <taxon>Pseudomonadati</taxon>
        <taxon>Pseudomonadota</taxon>
        <taxon>Alphaproteobacteria</taxon>
        <taxon>Rhodobacterales</taxon>
        <taxon>Paracoccaceae</taxon>
        <taxon>Cereibacter</taxon>
    </lineage>
</organism>
<dbReference type="InterPro" id="IPR005119">
    <property type="entry name" value="LysR_subst-bd"/>
</dbReference>